<comment type="caution">
    <text evidence="2">The sequence shown here is derived from an EMBL/GenBank/DDBJ whole genome shotgun (WGS) entry which is preliminary data.</text>
</comment>
<name>A0ABV2TXX1_9FLAO</name>
<evidence type="ECO:0000313" key="3">
    <source>
        <dbReference type="Proteomes" id="UP001549773"/>
    </source>
</evidence>
<feature type="region of interest" description="Disordered" evidence="1">
    <location>
        <begin position="308"/>
        <end position="328"/>
    </location>
</feature>
<dbReference type="Pfam" id="PF11751">
    <property type="entry name" value="PorP_SprF"/>
    <property type="match status" value="1"/>
</dbReference>
<sequence length="328" mass="36350">MVYSTLKMGDRNILVFCILSLMVTFTVVGQKEPQYTQYMYNIGSFNPAYVGTVEKAEIAGLYRAQWIDIEGAPRTMRFGVNIPMANEKTGLGFNVINDQLGPSTQTFVDIAYSYQVQFSDDTKLSFGLDAGGSFLNVDFSKGDFENPNEPLLNESTINNFYPTIGAGAFLYNENWYTGISVPNFLTSGIYNEEVATVVDDKIQFNFIGGYVFDFSEGLKFKPAFLVNYLKGAPVNINVSTNFLISDVFTVGASYRVDNAISGLAGFQVSSGTFIGYSYDYNTNGLGEYNSGSHEVILKFYLGKGDGNKKDRNKNAKGKTKQIDTPRFF</sequence>
<dbReference type="NCBIfam" id="TIGR03519">
    <property type="entry name" value="T9SS_PorP_fam"/>
    <property type="match status" value="1"/>
</dbReference>
<dbReference type="RefSeq" id="WP_354618893.1">
    <property type="nucleotide sequence ID" value="NZ_JBEWYP010000006.1"/>
</dbReference>
<reference evidence="2 3" key="1">
    <citation type="submission" date="2024-07" db="EMBL/GenBank/DDBJ databases">
        <title>The genome sequence of type strain Sediminicola luteus GDMCC 1.2596T.</title>
        <authorList>
            <person name="Liu Y."/>
        </authorList>
    </citation>
    <scope>NUCLEOTIDE SEQUENCE [LARGE SCALE GENOMIC DNA]</scope>
    <source>
        <strain evidence="2 3">GDMCC 1.2596</strain>
    </source>
</reference>
<evidence type="ECO:0000313" key="2">
    <source>
        <dbReference type="EMBL" id="MET7030102.1"/>
    </source>
</evidence>
<organism evidence="2 3">
    <name type="scientific">Sediminicola luteus</name>
    <dbReference type="NCBI Taxonomy" id="319238"/>
    <lineage>
        <taxon>Bacteria</taxon>
        <taxon>Pseudomonadati</taxon>
        <taxon>Bacteroidota</taxon>
        <taxon>Flavobacteriia</taxon>
        <taxon>Flavobacteriales</taxon>
        <taxon>Flavobacteriaceae</taxon>
        <taxon>Sediminicola</taxon>
    </lineage>
</organism>
<keyword evidence="3" id="KW-1185">Reference proteome</keyword>
<dbReference type="Proteomes" id="UP001549773">
    <property type="component" value="Unassembled WGS sequence"/>
</dbReference>
<proteinExistence type="predicted"/>
<accession>A0ABV2TXX1</accession>
<protein>
    <submittedName>
        <fullName evidence="2">Type IX secretion system membrane protein PorP/SprF</fullName>
    </submittedName>
</protein>
<dbReference type="EMBL" id="JBEWYP010000006">
    <property type="protein sequence ID" value="MET7030102.1"/>
    <property type="molecule type" value="Genomic_DNA"/>
</dbReference>
<dbReference type="InterPro" id="IPR019861">
    <property type="entry name" value="PorP/SprF_Bacteroidetes"/>
</dbReference>
<gene>
    <name evidence="2" type="ORF">ABXZ32_11885</name>
</gene>
<evidence type="ECO:0000256" key="1">
    <source>
        <dbReference type="SAM" id="MobiDB-lite"/>
    </source>
</evidence>